<proteinExistence type="predicted"/>
<dbReference type="PANTHER" id="PTHR46641:SF18">
    <property type="entry name" value="G-PROTEIN COUPLED RECEPTORS FAMILY 1 PROFILE DOMAIN-CONTAINING PROTEIN"/>
    <property type="match status" value="1"/>
</dbReference>
<dbReference type="GO" id="GO:0004930">
    <property type="term" value="F:G protein-coupled receptor activity"/>
    <property type="evidence" value="ECO:0007669"/>
    <property type="project" value="InterPro"/>
</dbReference>
<gene>
    <name evidence="9" type="primary">LOC106179730</name>
</gene>
<dbReference type="PRINTS" id="PR00237">
    <property type="entry name" value="GPCRRHODOPSN"/>
</dbReference>
<dbReference type="AlphaFoldDB" id="A0A1S3K8E7"/>
<name>A0A1S3K8E7_LINAN</name>
<comment type="subcellular location">
    <subcellularLocation>
        <location evidence="1">Membrane</location>
    </subcellularLocation>
</comment>
<sequence>MALNFSGSVFSNQTNTSEEAEELYAQLLAFARVAMVPTSFIGLVGNILNLIILNRAAVKDLSVSVYLTGLAIGDLLYCLDIFRWYLEWSGILPQHYNYDMYCKTMNFIGYFSTGLSHWMIFCVSLERMIMVTFPFKAKSLCTVPKARAVVCFFALTMASCVSINFVFVTQIHGVDDTWICWTRNEDTLGNLLFNIFRLIFELPPVVFVLVLNFVTIVFFFRSRAKSTLASSSMKVSHRTTDYERKLTVTLTATGLVFVILELPYLIMLLLTHLYGNGPKLIAVSNICKLLSGIDHACNFFIYILGAPLMRREFTAMMRKICPKRQDEATSPPVAKLSQASPSRPSPSSDGQENDSTDMTLYSITPIP</sequence>
<accession>A0A1S3K8E7</accession>
<dbReference type="GO" id="GO:0016020">
    <property type="term" value="C:membrane"/>
    <property type="evidence" value="ECO:0007669"/>
    <property type="project" value="UniProtKB-SubCell"/>
</dbReference>
<evidence type="ECO:0000259" key="7">
    <source>
        <dbReference type="PROSITE" id="PS50262"/>
    </source>
</evidence>
<evidence type="ECO:0000256" key="5">
    <source>
        <dbReference type="SAM" id="MobiDB-lite"/>
    </source>
</evidence>
<dbReference type="InterPro" id="IPR017452">
    <property type="entry name" value="GPCR_Rhodpsn_7TM"/>
</dbReference>
<reference evidence="9" key="1">
    <citation type="submission" date="2025-08" db="UniProtKB">
        <authorList>
            <consortium name="RefSeq"/>
        </authorList>
    </citation>
    <scope>IDENTIFICATION</scope>
    <source>
        <tissue evidence="9">Gonads</tissue>
    </source>
</reference>
<evidence type="ECO:0000256" key="6">
    <source>
        <dbReference type="SAM" id="Phobius"/>
    </source>
</evidence>
<dbReference type="InterPro" id="IPR000276">
    <property type="entry name" value="GPCR_Rhodpsn"/>
</dbReference>
<feature type="transmembrane region" description="Helical" evidence="6">
    <location>
        <begin position="146"/>
        <end position="168"/>
    </location>
</feature>
<feature type="transmembrane region" description="Helical" evidence="6">
    <location>
        <begin position="65"/>
        <end position="86"/>
    </location>
</feature>
<dbReference type="KEGG" id="lak:106179730"/>
<dbReference type="InterPro" id="IPR052954">
    <property type="entry name" value="GPCR-Ligand_Int"/>
</dbReference>
<evidence type="ECO:0000256" key="3">
    <source>
        <dbReference type="ARBA" id="ARBA00022989"/>
    </source>
</evidence>
<dbReference type="Gene3D" id="1.20.1070.10">
    <property type="entry name" value="Rhodopsin 7-helix transmembrane proteins"/>
    <property type="match status" value="1"/>
</dbReference>
<organism evidence="8 9">
    <name type="scientific">Lingula anatina</name>
    <name type="common">Brachiopod</name>
    <name type="synonym">Lingula unguis</name>
    <dbReference type="NCBI Taxonomy" id="7574"/>
    <lineage>
        <taxon>Eukaryota</taxon>
        <taxon>Metazoa</taxon>
        <taxon>Spiralia</taxon>
        <taxon>Lophotrochozoa</taxon>
        <taxon>Brachiopoda</taxon>
        <taxon>Linguliformea</taxon>
        <taxon>Lingulata</taxon>
        <taxon>Lingulida</taxon>
        <taxon>Linguloidea</taxon>
        <taxon>Lingulidae</taxon>
        <taxon>Lingula</taxon>
    </lineage>
</organism>
<feature type="region of interest" description="Disordered" evidence="5">
    <location>
        <begin position="324"/>
        <end position="367"/>
    </location>
</feature>
<feature type="transmembrane region" description="Helical" evidence="6">
    <location>
        <begin position="289"/>
        <end position="309"/>
    </location>
</feature>
<evidence type="ECO:0000313" key="8">
    <source>
        <dbReference type="Proteomes" id="UP000085678"/>
    </source>
</evidence>
<dbReference type="PANTHER" id="PTHR46641">
    <property type="entry name" value="FMRFAMIDE RECEPTOR-RELATED"/>
    <property type="match status" value="1"/>
</dbReference>
<feature type="compositionally biased region" description="Polar residues" evidence="5">
    <location>
        <begin position="356"/>
        <end position="367"/>
    </location>
</feature>
<feature type="transmembrane region" description="Helical" evidence="6">
    <location>
        <begin position="106"/>
        <end position="125"/>
    </location>
</feature>
<evidence type="ECO:0000256" key="4">
    <source>
        <dbReference type="ARBA" id="ARBA00023136"/>
    </source>
</evidence>
<feature type="transmembrane region" description="Helical" evidence="6">
    <location>
        <begin position="246"/>
        <end position="269"/>
    </location>
</feature>
<keyword evidence="8" id="KW-1185">Reference proteome</keyword>
<dbReference type="OrthoDB" id="9990906at2759"/>
<evidence type="ECO:0000313" key="9">
    <source>
        <dbReference type="RefSeq" id="XP_013418910.1"/>
    </source>
</evidence>
<dbReference type="GeneID" id="106179730"/>
<dbReference type="Proteomes" id="UP000085678">
    <property type="component" value="Unplaced"/>
</dbReference>
<feature type="transmembrane region" description="Helical" evidence="6">
    <location>
        <begin position="195"/>
        <end position="220"/>
    </location>
</feature>
<evidence type="ECO:0000256" key="1">
    <source>
        <dbReference type="ARBA" id="ARBA00004370"/>
    </source>
</evidence>
<dbReference type="SUPFAM" id="SSF81321">
    <property type="entry name" value="Family A G protein-coupled receptor-like"/>
    <property type="match status" value="1"/>
</dbReference>
<dbReference type="CDD" id="cd14978">
    <property type="entry name" value="7tmA_FMRFamide_R-like"/>
    <property type="match status" value="1"/>
</dbReference>
<feature type="domain" description="G-protein coupled receptors family 1 profile" evidence="7">
    <location>
        <begin position="45"/>
        <end position="302"/>
    </location>
</feature>
<keyword evidence="4 6" id="KW-0472">Membrane</keyword>
<dbReference type="RefSeq" id="XP_013418910.1">
    <property type="nucleotide sequence ID" value="XM_013563456.2"/>
</dbReference>
<dbReference type="PROSITE" id="PS50262">
    <property type="entry name" value="G_PROTEIN_RECEP_F1_2"/>
    <property type="match status" value="1"/>
</dbReference>
<protein>
    <submittedName>
        <fullName evidence="9">Thyrotropin-releasing hormone receptor-like</fullName>
    </submittedName>
</protein>
<dbReference type="Pfam" id="PF00001">
    <property type="entry name" value="7tm_1"/>
    <property type="match status" value="1"/>
</dbReference>
<dbReference type="InParanoid" id="A0A1S3K8E7"/>
<keyword evidence="3 6" id="KW-1133">Transmembrane helix</keyword>
<keyword evidence="2 6" id="KW-0812">Transmembrane</keyword>
<evidence type="ECO:0000256" key="2">
    <source>
        <dbReference type="ARBA" id="ARBA00022692"/>
    </source>
</evidence>
<feature type="transmembrane region" description="Helical" evidence="6">
    <location>
        <begin position="29"/>
        <end position="53"/>
    </location>
</feature>